<accession>A2BJA6</accession>
<protein>
    <submittedName>
        <fullName evidence="1">Uncharacterized protein</fullName>
    </submittedName>
</protein>
<dbReference type="OrthoDB" id="15536at2157"/>
<keyword evidence="2" id="KW-1185">Reference proteome</keyword>
<dbReference type="AlphaFoldDB" id="A2BJA6"/>
<dbReference type="EMBL" id="CP000493">
    <property type="protein sequence ID" value="ABM80067.1"/>
    <property type="molecule type" value="Genomic_DNA"/>
</dbReference>
<reference evidence="1 2" key="1">
    <citation type="journal article" date="2007" name="Archaea">
        <title>The genome of Hyperthermus butylicus: a sulfur-reducing, peptide fermenting, neutrophilic Crenarchaeote growing up to 108 degrees C.</title>
        <authorList>
            <person name="Brugger K."/>
            <person name="Chen L."/>
            <person name="Stark M."/>
            <person name="Zibat A."/>
            <person name="Redder P."/>
            <person name="Ruepp A."/>
            <person name="Awayez M."/>
            <person name="She Q."/>
            <person name="Garrett R.A."/>
            <person name="Klenk H.P."/>
        </authorList>
    </citation>
    <scope>NUCLEOTIDE SEQUENCE [LARGE SCALE GENOMIC DNA]</scope>
    <source>
        <strain evidence="2">DSM 5456 / JCM 9403 / PLM1-5</strain>
    </source>
</reference>
<gene>
    <name evidence="1" type="ordered locus">Hbut_0195</name>
</gene>
<dbReference type="STRING" id="415426.Hbut_0195"/>
<evidence type="ECO:0000313" key="1">
    <source>
        <dbReference type="EMBL" id="ABM80067.1"/>
    </source>
</evidence>
<dbReference type="Proteomes" id="UP000002593">
    <property type="component" value="Chromosome"/>
</dbReference>
<name>A2BJA6_HYPBU</name>
<dbReference type="KEGG" id="hbu:Hbut_0195"/>
<sequence length="175" mass="19242">MRMLSLRLLFPLLAIVLAITVLAAYTHHDEGGGIDYPETLPGGYHVARLATGSEAVEMIRGLHWSPEKIDVDDALVAIYTDGTILWASYVDSNACPIAASMAEKMREYETELPYTAPIPHSFGDTLVYLTMNKHDGSLHAFWCRDGLVVWVRLGAAGARDPVGLLELFIEEVKKG</sequence>
<dbReference type="HOGENOM" id="CLU_1529205_0_0_2"/>
<proteinExistence type="predicted"/>
<evidence type="ECO:0000313" key="2">
    <source>
        <dbReference type="Proteomes" id="UP000002593"/>
    </source>
</evidence>
<organism evidence="1 2">
    <name type="scientific">Hyperthermus butylicus (strain DSM 5456 / JCM 9403 / PLM1-5)</name>
    <dbReference type="NCBI Taxonomy" id="415426"/>
    <lineage>
        <taxon>Archaea</taxon>
        <taxon>Thermoproteota</taxon>
        <taxon>Thermoprotei</taxon>
        <taxon>Desulfurococcales</taxon>
        <taxon>Pyrodictiaceae</taxon>
        <taxon>Hyperthermus</taxon>
    </lineage>
</organism>
<dbReference type="RefSeq" id="WP_011821384.1">
    <property type="nucleotide sequence ID" value="NC_008818.1"/>
</dbReference>
<dbReference type="EnsemblBacteria" id="ABM80067">
    <property type="protein sequence ID" value="ABM80067"/>
    <property type="gene ID" value="Hbut_0195"/>
</dbReference>
<dbReference type="eggNOG" id="arCOG12292">
    <property type="taxonomic scope" value="Archaea"/>
</dbReference>
<dbReference type="GeneID" id="4782167"/>